<dbReference type="Proteomes" id="UP000287972">
    <property type="component" value="Unassembled WGS sequence"/>
</dbReference>
<proteinExistence type="predicted"/>
<accession>A0A428NQV3</accession>
<dbReference type="AlphaFoldDB" id="A0A428NQV3"/>
<comment type="caution">
    <text evidence="1">The sequence shown here is derived from an EMBL/GenBank/DDBJ whole genome shotgun (WGS) entry which is preliminary data.</text>
</comment>
<gene>
    <name evidence="1" type="ORF">CEP51_016395</name>
</gene>
<organism evidence="1 2">
    <name type="scientific">Fusarium floridanum</name>
    <dbReference type="NCBI Taxonomy" id="1325733"/>
    <lineage>
        <taxon>Eukaryota</taxon>
        <taxon>Fungi</taxon>
        <taxon>Dikarya</taxon>
        <taxon>Ascomycota</taxon>
        <taxon>Pezizomycotina</taxon>
        <taxon>Sordariomycetes</taxon>
        <taxon>Hypocreomycetidae</taxon>
        <taxon>Hypocreales</taxon>
        <taxon>Nectriaceae</taxon>
        <taxon>Fusarium</taxon>
        <taxon>Fusarium solani species complex</taxon>
    </lineage>
</organism>
<reference evidence="1 2" key="1">
    <citation type="submission" date="2017-06" db="EMBL/GenBank/DDBJ databases">
        <title>Comparative genomic analysis of Ambrosia Fusariam Clade fungi.</title>
        <authorList>
            <person name="Stajich J.E."/>
            <person name="Carrillo J."/>
            <person name="Kijimoto T."/>
            <person name="Eskalen A."/>
            <person name="O'Donnell K."/>
            <person name="Kasson M."/>
        </authorList>
    </citation>
    <scope>NUCLEOTIDE SEQUENCE [LARGE SCALE GENOMIC DNA]</scope>
    <source>
        <strain evidence="1 2">NRRL62606</strain>
    </source>
</reference>
<keyword evidence="2" id="KW-1185">Reference proteome</keyword>
<dbReference type="EMBL" id="NKCL01001131">
    <property type="protein sequence ID" value="RSL43176.1"/>
    <property type="molecule type" value="Genomic_DNA"/>
</dbReference>
<evidence type="ECO:0000313" key="2">
    <source>
        <dbReference type="Proteomes" id="UP000287972"/>
    </source>
</evidence>
<protein>
    <submittedName>
        <fullName evidence="1">Uncharacterized protein</fullName>
    </submittedName>
</protein>
<name>A0A428NQV3_9HYPO</name>
<evidence type="ECO:0000313" key="1">
    <source>
        <dbReference type="EMBL" id="RSL43176.1"/>
    </source>
</evidence>
<sequence>MILVYNTAAGILLSRIFNSIKLDIASRQSIKAIIKTIIKKQTANTRDRYSNSKFNHFNTIKMLFPLFVPTLQDPYSLGEGSWRPDSPIEIPHEVALMGLPQNIQFTWMNSSSRMVLHIAQPGSSALYSADMPQGWNGPTILYAGSRVQGNPMLYVERSGHESTFHLPGVPTCGIMPCQIVLQCEYADPVTWFRFTMVVGDGTNNHFETFEWRRSSKSAGKWKLTRLGPGAEEDMSQQWYPSPYGQEYYGSPVATDGGSSRKETVAILSEEKASSRSSHRSKVGGFQFKGSGATSELGYHWALMATMSGILILQLIGAGESRASG</sequence>